<sequence>MTGAVSLAAAQGAVVLADWGNKDLTGGRGAEFGKASPLGLLLILALLVGIVFLMRSMNRQLKKVPKSFDTDDDQGGAGNDGGASAAGGPDGDGSDGGGSVVPDGKPAGDGTGSADGPGKPGA</sequence>
<evidence type="ECO:0000256" key="1">
    <source>
        <dbReference type="SAM" id="MobiDB-lite"/>
    </source>
</evidence>
<evidence type="ECO:0000256" key="2">
    <source>
        <dbReference type="SAM" id="Phobius"/>
    </source>
</evidence>
<gene>
    <name evidence="3" type="ORF">GCM10023353_15290</name>
</gene>
<dbReference type="RefSeq" id="WP_372435253.1">
    <property type="nucleotide sequence ID" value="NZ_BAABKQ010000001.1"/>
</dbReference>
<evidence type="ECO:0000313" key="4">
    <source>
        <dbReference type="Proteomes" id="UP001500839"/>
    </source>
</evidence>
<protein>
    <recommendedName>
        <fullName evidence="5">Secreted protein</fullName>
    </recommendedName>
</protein>
<keyword evidence="4" id="KW-1185">Reference proteome</keyword>
<dbReference type="EMBL" id="BAABKQ010000001">
    <property type="protein sequence ID" value="GAA4811648.1"/>
    <property type="molecule type" value="Genomic_DNA"/>
</dbReference>
<organism evidence="3 4">
    <name type="scientific">Tomitella cavernea</name>
    <dbReference type="NCBI Taxonomy" id="1387982"/>
    <lineage>
        <taxon>Bacteria</taxon>
        <taxon>Bacillati</taxon>
        <taxon>Actinomycetota</taxon>
        <taxon>Actinomycetes</taxon>
        <taxon>Mycobacteriales</taxon>
        <taxon>Tomitella</taxon>
    </lineage>
</organism>
<keyword evidence="2" id="KW-1133">Transmembrane helix</keyword>
<reference evidence="4" key="1">
    <citation type="journal article" date="2019" name="Int. J. Syst. Evol. Microbiol.">
        <title>The Global Catalogue of Microorganisms (GCM) 10K type strain sequencing project: providing services to taxonomists for standard genome sequencing and annotation.</title>
        <authorList>
            <consortium name="The Broad Institute Genomics Platform"/>
            <consortium name="The Broad Institute Genome Sequencing Center for Infectious Disease"/>
            <person name="Wu L."/>
            <person name="Ma J."/>
        </authorList>
    </citation>
    <scope>NUCLEOTIDE SEQUENCE [LARGE SCALE GENOMIC DNA]</scope>
    <source>
        <strain evidence="4">JCM 18542</strain>
    </source>
</reference>
<dbReference type="Proteomes" id="UP001500839">
    <property type="component" value="Unassembled WGS sequence"/>
</dbReference>
<evidence type="ECO:0008006" key="5">
    <source>
        <dbReference type="Google" id="ProtNLM"/>
    </source>
</evidence>
<name>A0ABP9CJC2_9ACTN</name>
<accession>A0ABP9CJC2</accession>
<comment type="caution">
    <text evidence="3">The sequence shown here is derived from an EMBL/GenBank/DDBJ whole genome shotgun (WGS) entry which is preliminary data.</text>
</comment>
<feature type="compositionally biased region" description="Gly residues" evidence="1">
    <location>
        <begin position="75"/>
        <end position="99"/>
    </location>
</feature>
<feature type="region of interest" description="Disordered" evidence="1">
    <location>
        <begin position="63"/>
        <end position="122"/>
    </location>
</feature>
<feature type="compositionally biased region" description="Gly residues" evidence="1">
    <location>
        <begin position="107"/>
        <end position="122"/>
    </location>
</feature>
<proteinExistence type="predicted"/>
<feature type="transmembrane region" description="Helical" evidence="2">
    <location>
        <begin position="36"/>
        <end position="54"/>
    </location>
</feature>
<keyword evidence="2" id="KW-0472">Membrane</keyword>
<keyword evidence="2" id="KW-0812">Transmembrane</keyword>
<evidence type="ECO:0000313" key="3">
    <source>
        <dbReference type="EMBL" id="GAA4811648.1"/>
    </source>
</evidence>